<evidence type="ECO:0000313" key="1">
    <source>
        <dbReference type="EMBL" id="SVD90427.1"/>
    </source>
</evidence>
<dbReference type="AlphaFoldDB" id="A0A382Z4J7"/>
<dbReference type="EMBL" id="UINC01180970">
    <property type="protein sequence ID" value="SVD90427.1"/>
    <property type="molecule type" value="Genomic_DNA"/>
</dbReference>
<sequence>MNHCRRCVLSGPVEPPCDVSLLRNSVKVRRHEVHDKGSIEPKRKYRQEERHHLEEELLLGV</sequence>
<feature type="non-terminal residue" evidence="1">
    <location>
        <position position="61"/>
    </location>
</feature>
<organism evidence="1">
    <name type="scientific">marine metagenome</name>
    <dbReference type="NCBI Taxonomy" id="408172"/>
    <lineage>
        <taxon>unclassified sequences</taxon>
        <taxon>metagenomes</taxon>
        <taxon>ecological metagenomes</taxon>
    </lineage>
</organism>
<name>A0A382Z4J7_9ZZZZ</name>
<gene>
    <name evidence="1" type="ORF">METZ01_LOCUS443281</name>
</gene>
<accession>A0A382Z4J7</accession>
<proteinExistence type="predicted"/>
<protein>
    <submittedName>
        <fullName evidence="1">Uncharacterized protein</fullName>
    </submittedName>
</protein>
<reference evidence="1" key="1">
    <citation type="submission" date="2018-05" db="EMBL/GenBank/DDBJ databases">
        <authorList>
            <person name="Lanie J.A."/>
            <person name="Ng W.-L."/>
            <person name="Kazmierczak K.M."/>
            <person name="Andrzejewski T.M."/>
            <person name="Davidsen T.M."/>
            <person name="Wayne K.J."/>
            <person name="Tettelin H."/>
            <person name="Glass J.I."/>
            <person name="Rusch D."/>
            <person name="Podicherti R."/>
            <person name="Tsui H.-C.T."/>
            <person name="Winkler M.E."/>
        </authorList>
    </citation>
    <scope>NUCLEOTIDE SEQUENCE</scope>
</reference>